<evidence type="ECO:0000259" key="4">
    <source>
        <dbReference type="Pfam" id="PF05004"/>
    </source>
</evidence>
<comment type="similarity">
    <text evidence="1">Belongs to the IFRD family.</text>
</comment>
<feature type="domain" description="Interferon-related developmental regulator C-terminal" evidence="3">
    <location>
        <begin position="367"/>
        <end position="420"/>
    </location>
</feature>
<sequence>MPKGKRRGKSERYERAQMSDDESVNDNASIFSADTKSLSDENDNEEFLQDQFDEKLTEVIDGLSQKSAQGRTSCLENISKALVSKYVPAFVADRHFTICDGIERCLKKGASAERSAAADLASIICVQLGAEDTCEEVCKSLKPVLMTTAADNSVAPAVRGKCCSTLGLLCFLANSEMGDILTLMRQFEVFFSGSFLKGDGSSPNLTPEVANFHAAALSAWGLLLTSIDSSTVGMMMQTKSLPSISRLAELLESQHLEVRMTAGDILALLYEIGKLDGEDFSEEYDEIVASLRSLATDSHKYRAKKDRKQQRASFRDILLYIEDDIMPDTQVKFGKEVLELDSWLKRKQYDTLCTVLGPGINIHLAENYFLRDLFEISEPTIISGPNNHAQNQMERFRKKMQNAANFKARTIARGRNRDKRMEF</sequence>
<evidence type="ECO:0000259" key="3">
    <source>
        <dbReference type="Pfam" id="PF04836"/>
    </source>
</evidence>
<dbReference type="Pfam" id="PF04836">
    <property type="entry name" value="IFRD_C"/>
    <property type="match status" value="1"/>
</dbReference>
<keyword evidence="6" id="KW-1185">Reference proteome</keyword>
<dbReference type="InterPro" id="IPR007701">
    <property type="entry name" value="Interferon-rel_develop_reg_N"/>
</dbReference>
<protein>
    <recommendedName>
        <fullName evidence="7">Interferon-related developmental regulator 1</fullName>
    </recommendedName>
</protein>
<evidence type="ECO:0000313" key="6">
    <source>
        <dbReference type="Proteomes" id="UP001516400"/>
    </source>
</evidence>
<dbReference type="SUPFAM" id="SSF48371">
    <property type="entry name" value="ARM repeat"/>
    <property type="match status" value="1"/>
</dbReference>
<dbReference type="EMBL" id="JABFTP020000021">
    <property type="protein sequence ID" value="KAL3270091.1"/>
    <property type="molecule type" value="Genomic_DNA"/>
</dbReference>
<dbReference type="InterPro" id="IPR011989">
    <property type="entry name" value="ARM-like"/>
</dbReference>
<evidence type="ECO:0000256" key="2">
    <source>
        <dbReference type="SAM" id="MobiDB-lite"/>
    </source>
</evidence>
<dbReference type="PANTHER" id="PTHR12354:SF1">
    <property type="entry name" value="INTERFERON-RELATED DEVELOPMENTAL REGULATOR 1"/>
    <property type="match status" value="1"/>
</dbReference>
<evidence type="ECO:0008006" key="7">
    <source>
        <dbReference type="Google" id="ProtNLM"/>
    </source>
</evidence>
<feature type="compositionally biased region" description="Polar residues" evidence="2">
    <location>
        <begin position="25"/>
        <end position="36"/>
    </location>
</feature>
<name>A0ABD2MUP4_9CUCU</name>
<accession>A0ABD2MUP4</accession>
<dbReference type="InterPro" id="IPR006921">
    <property type="entry name" value="Interferon-rel_develop_reg_C"/>
</dbReference>
<dbReference type="AlphaFoldDB" id="A0ABD2MUP4"/>
<evidence type="ECO:0000256" key="1">
    <source>
        <dbReference type="ARBA" id="ARBA00008828"/>
    </source>
</evidence>
<organism evidence="5 6">
    <name type="scientific">Cryptolaemus montrouzieri</name>
    <dbReference type="NCBI Taxonomy" id="559131"/>
    <lineage>
        <taxon>Eukaryota</taxon>
        <taxon>Metazoa</taxon>
        <taxon>Ecdysozoa</taxon>
        <taxon>Arthropoda</taxon>
        <taxon>Hexapoda</taxon>
        <taxon>Insecta</taxon>
        <taxon>Pterygota</taxon>
        <taxon>Neoptera</taxon>
        <taxon>Endopterygota</taxon>
        <taxon>Coleoptera</taxon>
        <taxon>Polyphaga</taxon>
        <taxon>Cucujiformia</taxon>
        <taxon>Coccinelloidea</taxon>
        <taxon>Coccinellidae</taxon>
        <taxon>Scymninae</taxon>
        <taxon>Scymnini</taxon>
        <taxon>Cryptolaemus</taxon>
    </lineage>
</organism>
<dbReference type="Proteomes" id="UP001516400">
    <property type="component" value="Unassembled WGS sequence"/>
</dbReference>
<evidence type="ECO:0000313" key="5">
    <source>
        <dbReference type="EMBL" id="KAL3270091.1"/>
    </source>
</evidence>
<gene>
    <name evidence="5" type="ORF">HHI36_009149</name>
</gene>
<reference evidence="5 6" key="1">
    <citation type="journal article" date="2021" name="BMC Biol.">
        <title>Horizontally acquired antibacterial genes associated with adaptive radiation of ladybird beetles.</title>
        <authorList>
            <person name="Li H.S."/>
            <person name="Tang X.F."/>
            <person name="Huang Y.H."/>
            <person name="Xu Z.Y."/>
            <person name="Chen M.L."/>
            <person name="Du X.Y."/>
            <person name="Qiu B.Y."/>
            <person name="Chen P.T."/>
            <person name="Zhang W."/>
            <person name="Slipinski A."/>
            <person name="Escalona H.E."/>
            <person name="Waterhouse R.M."/>
            <person name="Zwick A."/>
            <person name="Pang H."/>
        </authorList>
    </citation>
    <scope>NUCLEOTIDE SEQUENCE [LARGE SCALE GENOMIC DNA]</scope>
    <source>
        <strain evidence="5">SYSU2018</strain>
    </source>
</reference>
<dbReference type="InterPro" id="IPR016024">
    <property type="entry name" value="ARM-type_fold"/>
</dbReference>
<proteinExistence type="inferred from homology"/>
<dbReference type="Gene3D" id="1.25.10.10">
    <property type="entry name" value="Leucine-rich Repeat Variant"/>
    <property type="match status" value="1"/>
</dbReference>
<dbReference type="InterPro" id="IPR039777">
    <property type="entry name" value="IFRD"/>
</dbReference>
<dbReference type="Pfam" id="PF05004">
    <property type="entry name" value="IFRD"/>
    <property type="match status" value="1"/>
</dbReference>
<dbReference type="PANTHER" id="PTHR12354">
    <property type="entry name" value="INTERFERON-RELATED DEVELOPMENTAL REGULATOR"/>
    <property type="match status" value="1"/>
</dbReference>
<feature type="region of interest" description="Disordered" evidence="2">
    <location>
        <begin position="1"/>
        <end position="42"/>
    </location>
</feature>
<comment type="caution">
    <text evidence="5">The sequence shown here is derived from an EMBL/GenBank/DDBJ whole genome shotgun (WGS) entry which is preliminary data.</text>
</comment>
<feature type="domain" description="Interferon-related developmental regulator N-terminal" evidence="4">
    <location>
        <begin position="32"/>
        <end position="322"/>
    </location>
</feature>